<reference evidence="2 3" key="1">
    <citation type="submission" date="2019-08" db="EMBL/GenBank/DDBJ databases">
        <title>Whole genome of Aphis craccivora.</title>
        <authorList>
            <person name="Voronova N.V."/>
            <person name="Shulinski R.S."/>
            <person name="Bandarenka Y.V."/>
            <person name="Zhorov D.G."/>
            <person name="Warner D."/>
        </authorList>
    </citation>
    <scope>NUCLEOTIDE SEQUENCE [LARGE SCALE GENOMIC DNA]</scope>
    <source>
        <strain evidence="2">180601</strain>
        <tissue evidence="2">Whole Body</tissue>
    </source>
</reference>
<dbReference type="OrthoDB" id="407674at2759"/>
<dbReference type="AlphaFoldDB" id="A0A6G0YKI2"/>
<protein>
    <submittedName>
        <fullName evidence="2">Glycine receptor subunit alpha-2-like isoform X2</fullName>
    </submittedName>
</protein>
<feature type="compositionally biased region" description="Pro residues" evidence="1">
    <location>
        <begin position="10"/>
        <end position="20"/>
    </location>
</feature>
<accession>A0A6G0YKI2</accession>
<gene>
    <name evidence="2" type="ORF">FWK35_00021877</name>
</gene>
<organism evidence="2 3">
    <name type="scientific">Aphis craccivora</name>
    <name type="common">Cowpea aphid</name>
    <dbReference type="NCBI Taxonomy" id="307492"/>
    <lineage>
        <taxon>Eukaryota</taxon>
        <taxon>Metazoa</taxon>
        <taxon>Ecdysozoa</taxon>
        <taxon>Arthropoda</taxon>
        <taxon>Hexapoda</taxon>
        <taxon>Insecta</taxon>
        <taxon>Pterygota</taxon>
        <taxon>Neoptera</taxon>
        <taxon>Paraneoptera</taxon>
        <taxon>Hemiptera</taxon>
        <taxon>Sternorrhyncha</taxon>
        <taxon>Aphidomorpha</taxon>
        <taxon>Aphidoidea</taxon>
        <taxon>Aphididae</taxon>
        <taxon>Aphidini</taxon>
        <taxon>Aphis</taxon>
        <taxon>Aphis</taxon>
    </lineage>
</organism>
<dbReference type="Proteomes" id="UP000478052">
    <property type="component" value="Unassembled WGS sequence"/>
</dbReference>
<keyword evidence="2" id="KW-0675">Receptor</keyword>
<feature type="non-terminal residue" evidence="2">
    <location>
        <position position="1"/>
    </location>
</feature>
<proteinExistence type="predicted"/>
<keyword evidence="3" id="KW-1185">Reference proteome</keyword>
<evidence type="ECO:0000313" key="2">
    <source>
        <dbReference type="EMBL" id="KAF0757401.1"/>
    </source>
</evidence>
<comment type="caution">
    <text evidence="2">The sequence shown here is derived from an EMBL/GenBank/DDBJ whole genome shotgun (WGS) entry which is preliminary data.</text>
</comment>
<evidence type="ECO:0000313" key="3">
    <source>
        <dbReference type="Proteomes" id="UP000478052"/>
    </source>
</evidence>
<evidence type="ECO:0000256" key="1">
    <source>
        <dbReference type="SAM" id="MobiDB-lite"/>
    </source>
</evidence>
<sequence length="108" mass="12231">SNLKLNDGHPIPPPPRPPPQATAAALAATTALAQRNRTRAINIDRFSRVFFPLLFAVLNMTYIKPENLYANQSFKSKVIDIRRGIKIKSMMFENRNNINLTVIQMRSP</sequence>
<name>A0A6G0YKI2_APHCR</name>
<dbReference type="EMBL" id="VUJU01003589">
    <property type="protein sequence ID" value="KAF0757401.1"/>
    <property type="molecule type" value="Genomic_DNA"/>
</dbReference>
<feature type="region of interest" description="Disordered" evidence="1">
    <location>
        <begin position="1"/>
        <end position="27"/>
    </location>
</feature>